<keyword evidence="4" id="KW-1185">Reference proteome</keyword>
<evidence type="ECO:0000313" key="2">
    <source>
        <dbReference type="EMBL" id="KAA5822329.1"/>
    </source>
</evidence>
<protein>
    <submittedName>
        <fullName evidence="2">Glycosyltransferase</fullName>
    </submittedName>
</protein>
<dbReference type="Pfam" id="PF13692">
    <property type="entry name" value="Glyco_trans_1_4"/>
    <property type="match status" value="1"/>
</dbReference>
<keyword evidence="1 2" id="KW-0808">Transferase</keyword>
<organism evidence="2 5">
    <name type="scientific">Algibacter amylolyticus</name>
    <dbReference type="NCBI Taxonomy" id="1608400"/>
    <lineage>
        <taxon>Bacteria</taxon>
        <taxon>Pseudomonadati</taxon>
        <taxon>Bacteroidota</taxon>
        <taxon>Flavobacteriia</taxon>
        <taxon>Flavobacteriales</taxon>
        <taxon>Flavobacteriaceae</taxon>
        <taxon>Algibacter</taxon>
    </lineage>
</organism>
<dbReference type="Gene3D" id="3.40.50.2000">
    <property type="entry name" value="Glycogen Phosphorylase B"/>
    <property type="match status" value="2"/>
</dbReference>
<sequence>MKLAIVTAYPPSKVTLNEYAYHLVKHFRQKDDITELVLLTDTTKGEKDIAFTEAGCKITIKECWSFNSFSSILSVTKAINQTKPDAVLFNLQFMKFGDKKAAAALGLMLPLVCKLKKIPNIVLLHNILEEVDLGSAGFTSNKLMQKIYGFIGSTLTRLILQADTVAVTMQKYVDILEAKYKAKNVKLIPHGTFEIPLEPDYKVPTSPMQIMTFGKFGTYKKVEGMIEAVAKVRQSTGLDLEVVIAGTDNPNVPGYLAKVQADYKHIPQVRFTGYVEEYEVPTLFNESAVVVFPYTSTTGSSGVLHQAGSYGKAVVMPDLGDLALLVQDEGYRGEFFEATSVESLAQAIEKIVTNEAYRIELGKVNYQAATAHPMSEIATMYLDTFDSIIAKKSKTGTVMA</sequence>
<dbReference type="Proteomes" id="UP000322315">
    <property type="component" value="Unassembled WGS sequence"/>
</dbReference>
<dbReference type="RefSeq" id="WP_144117503.1">
    <property type="nucleotide sequence ID" value="NZ_JACHGE010000007.1"/>
</dbReference>
<evidence type="ECO:0000256" key="1">
    <source>
        <dbReference type="ARBA" id="ARBA00022679"/>
    </source>
</evidence>
<dbReference type="EMBL" id="VWRS01000009">
    <property type="protein sequence ID" value="KAA5822329.1"/>
    <property type="molecule type" value="Genomic_DNA"/>
</dbReference>
<name>A0A5M7AYM7_9FLAO</name>
<dbReference type="GO" id="GO:0009103">
    <property type="term" value="P:lipopolysaccharide biosynthetic process"/>
    <property type="evidence" value="ECO:0007669"/>
    <property type="project" value="TreeGrafter"/>
</dbReference>
<dbReference type="PANTHER" id="PTHR46401">
    <property type="entry name" value="GLYCOSYLTRANSFERASE WBBK-RELATED"/>
    <property type="match status" value="1"/>
</dbReference>
<gene>
    <name evidence="2" type="ORF">F2B50_14365</name>
    <name evidence="3" type="ORF">FPF71_14365</name>
</gene>
<evidence type="ECO:0000313" key="4">
    <source>
        <dbReference type="Proteomes" id="UP000315145"/>
    </source>
</evidence>
<comment type="caution">
    <text evidence="2">The sequence shown here is derived from an EMBL/GenBank/DDBJ whole genome shotgun (WGS) entry which is preliminary data.</text>
</comment>
<evidence type="ECO:0000313" key="3">
    <source>
        <dbReference type="EMBL" id="TSJ73479.1"/>
    </source>
</evidence>
<dbReference type="OrthoDB" id="9765330at2"/>
<dbReference type="PANTHER" id="PTHR46401:SF2">
    <property type="entry name" value="GLYCOSYLTRANSFERASE WBBK-RELATED"/>
    <property type="match status" value="1"/>
</dbReference>
<proteinExistence type="predicted"/>
<dbReference type="EMBL" id="VMBF01000009">
    <property type="protein sequence ID" value="TSJ73479.1"/>
    <property type="molecule type" value="Genomic_DNA"/>
</dbReference>
<dbReference type="Proteomes" id="UP000315145">
    <property type="component" value="Unassembled WGS sequence"/>
</dbReference>
<evidence type="ECO:0000313" key="5">
    <source>
        <dbReference type="Proteomes" id="UP000322315"/>
    </source>
</evidence>
<accession>A0A5M7AYM7</accession>
<reference evidence="2" key="3">
    <citation type="submission" date="2019-09" db="EMBL/GenBank/DDBJ databases">
        <authorList>
            <person name="Zhang D.-C."/>
        </authorList>
    </citation>
    <scope>NUCLEOTIDE SEQUENCE</scope>
    <source>
        <strain evidence="2">RU-4-M-4</strain>
    </source>
</reference>
<dbReference type="AlphaFoldDB" id="A0A5M7AYM7"/>
<reference evidence="3 4" key="2">
    <citation type="submission" date="2019-07" db="EMBL/GenBank/DDBJ databases">
        <title>Algibacter marinivivus sp. nov., isolated from the surface of a marine red alga.</title>
        <authorList>
            <person name="Zhong X."/>
            <person name="Xu W."/>
            <person name="Zhang Y."/>
            <person name="Zhang Q."/>
            <person name="Du Z."/>
        </authorList>
    </citation>
    <scope>NUCLEOTIDE SEQUENCE [LARGE SCALE GENOMIC DNA]</scope>
    <source>
        <strain evidence="3 4">RU-4-M-4</strain>
    </source>
</reference>
<dbReference type="SUPFAM" id="SSF53756">
    <property type="entry name" value="UDP-Glycosyltransferase/glycogen phosphorylase"/>
    <property type="match status" value="1"/>
</dbReference>
<reference evidence="2 5" key="1">
    <citation type="journal article" date="2015" name="Int. J. Syst. Evol. Microbiol.">
        <title>Algibacter amylolyticus sp. nov., isolated from intertidal sediment.</title>
        <authorList>
            <person name="Zhang D.C."/>
            <person name="Wu J."/>
            <person name="Neuner K."/>
            <person name="Yao J."/>
            <person name="Margesin R."/>
        </authorList>
    </citation>
    <scope>NUCLEOTIDE SEQUENCE [LARGE SCALE GENOMIC DNA]</scope>
    <source>
        <strain evidence="2 5">RU-4-M-4</strain>
    </source>
</reference>
<dbReference type="GO" id="GO:0016757">
    <property type="term" value="F:glycosyltransferase activity"/>
    <property type="evidence" value="ECO:0007669"/>
    <property type="project" value="TreeGrafter"/>
</dbReference>